<proteinExistence type="predicted"/>
<reference evidence="1 2" key="1">
    <citation type="submission" date="2018-12" db="EMBL/GenBank/DDBJ databases">
        <authorList>
            <consortium name="Pathogen Informatics"/>
        </authorList>
    </citation>
    <scope>NUCLEOTIDE SEQUENCE [LARGE SCALE GENOMIC DNA]</scope>
    <source>
        <strain evidence="1 2">NCTC11636</strain>
    </source>
</reference>
<protein>
    <submittedName>
        <fullName evidence="1">Uncharacterized protein</fullName>
    </submittedName>
</protein>
<dbReference type="RefSeq" id="WP_232009814.1">
    <property type="nucleotide sequence ID" value="NZ_LR134350.1"/>
</dbReference>
<dbReference type="EMBL" id="LR134350">
    <property type="protein sequence ID" value="VEG25738.1"/>
    <property type="molecule type" value="Genomic_DNA"/>
</dbReference>
<accession>A0A448HDT6</accession>
<evidence type="ECO:0000313" key="1">
    <source>
        <dbReference type="EMBL" id="VEG25738.1"/>
    </source>
</evidence>
<dbReference type="KEGG" id="ahw:NCTC11636_00187"/>
<evidence type="ECO:0000313" key="2">
    <source>
        <dbReference type="Proteomes" id="UP000266895"/>
    </source>
</evidence>
<dbReference type="AlphaFoldDB" id="A0A448HDT6"/>
<organism evidence="1 2">
    <name type="scientific">Actinomyces howellii</name>
    <dbReference type="NCBI Taxonomy" id="52771"/>
    <lineage>
        <taxon>Bacteria</taxon>
        <taxon>Bacillati</taxon>
        <taxon>Actinomycetota</taxon>
        <taxon>Actinomycetes</taxon>
        <taxon>Actinomycetales</taxon>
        <taxon>Actinomycetaceae</taxon>
        <taxon>Actinomyces</taxon>
    </lineage>
</organism>
<dbReference type="Proteomes" id="UP000266895">
    <property type="component" value="Chromosome"/>
</dbReference>
<gene>
    <name evidence="1" type="ORF">NCTC11636_00187</name>
</gene>
<name>A0A448HDT6_9ACTO</name>
<sequence>MPLFSRRRPARLPSGLAAHLRPGTAVLGVVPLAPDGGRWAVASVSGLEVVGDDGVELARPWHEVARAVWDADSLSFTVTWIDADPELVLEVTTSVAGAQLDIAPFARSLRERVESALVHSASDTLPSGRRVTVSARRDGDGGLYTVCTPPLPTELDGADRAALVALERRVRDGVGLPTS</sequence>
<keyword evidence="2" id="KW-1185">Reference proteome</keyword>